<dbReference type="CDD" id="cd04301">
    <property type="entry name" value="NAT_SF"/>
    <property type="match status" value="1"/>
</dbReference>
<proteinExistence type="predicted"/>
<gene>
    <name evidence="1" type="ORF">A4W93_09700</name>
</gene>
<dbReference type="KEGG" id="rgu:A4W93_09700"/>
<dbReference type="EMBL" id="CP015118">
    <property type="protein sequence ID" value="ARN20161.1"/>
    <property type="molecule type" value="Genomic_DNA"/>
</dbReference>
<dbReference type="InterPro" id="IPR000182">
    <property type="entry name" value="GNAT_dom"/>
</dbReference>
<dbReference type="AlphaFoldDB" id="A0A1W6L738"/>
<protein>
    <submittedName>
        <fullName evidence="1">Uncharacterized protein</fullName>
    </submittedName>
</protein>
<dbReference type="SUPFAM" id="SSF55729">
    <property type="entry name" value="Acyl-CoA N-acyltransferases (Nat)"/>
    <property type="match status" value="1"/>
</dbReference>
<accession>A0A1W6L738</accession>
<dbReference type="Pfam" id="PF13480">
    <property type="entry name" value="Acetyltransf_6"/>
    <property type="match status" value="1"/>
</dbReference>
<evidence type="ECO:0000313" key="2">
    <source>
        <dbReference type="Proteomes" id="UP000193427"/>
    </source>
</evidence>
<dbReference type="RefSeq" id="WP_085750429.1">
    <property type="nucleotide sequence ID" value="NZ_BSPR01000016.1"/>
</dbReference>
<dbReference type="Proteomes" id="UP000193427">
    <property type="component" value="Chromosome"/>
</dbReference>
<keyword evidence="2" id="KW-1185">Reference proteome</keyword>
<dbReference type="STRING" id="946333.A4W93_09700"/>
<dbReference type="Gene3D" id="3.40.630.30">
    <property type="match status" value="1"/>
</dbReference>
<sequence length="263" mass="28639">MSYSPLSIEAAADANLVASYRAHLAWQEPCESVEADGLLAVAGGNRFPGPYKNIVVRLDPDLPADRLLERAHAFFDPLDRKFSVVARSSRDPDLEAYLRGIGYEMRSESPCMVVEQPVPVRPVDEHVRIERFRDLGHVRDAIGVGANAFASLGLPVEEAHTMLAQHDRLLDDDVAGFVAYVDDEPAATALTLFSDGAAGVYWVATLPASRGRGLGEVCTALATNAGFERGAPVVTLQASPMGLPIYTRMGYRACDQLRRYRLP</sequence>
<dbReference type="OrthoDB" id="1706016at2"/>
<dbReference type="GO" id="GO:0016747">
    <property type="term" value="F:acyltransferase activity, transferring groups other than amino-acyl groups"/>
    <property type="evidence" value="ECO:0007669"/>
    <property type="project" value="InterPro"/>
</dbReference>
<organism evidence="1 2">
    <name type="scientific">Piscinibacter gummiphilus</name>
    <dbReference type="NCBI Taxonomy" id="946333"/>
    <lineage>
        <taxon>Bacteria</taxon>
        <taxon>Pseudomonadati</taxon>
        <taxon>Pseudomonadota</taxon>
        <taxon>Betaproteobacteria</taxon>
        <taxon>Burkholderiales</taxon>
        <taxon>Sphaerotilaceae</taxon>
        <taxon>Piscinibacter</taxon>
    </lineage>
</organism>
<evidence type="ECO:0000313" key="1">
    <source>
        <dbReference type="EMBL" id="ARN20161.1"/>
    </source>
</evidence>
<name>A0A1W6L738_9BURK</name>
<reference evidence="1 2" key="1">
    <citation type="submission" date="2016-04" db="EMBL/GenBank/DDBJ databases">
        <title>Complete genome sequence of natural rubber-degrading, novel Gram-negative bacterium, Rhizobacter gummiphilus strain NS21.</title>
        <authorList>
            <person name="Tabata M."/>
            <person name="Kasai D."/>
            <person name="Fukuda M."/>
        </authorList>
    </citation>
    <scope>NUCLEOTIDE SEQUENCE [LARGE SCALE GENOMIC DNA]</scope>
    <source>
        <strain evidence="1 2">NS21</strain>
    </source>
</reference>
<dbReference type="InterPro" id="IPR016181">
    <property type="entry name" value="Acyl_CoA_acyltransferase"/>
</dbReference>
<dbReference type="InterPro" id="IPR038740">
    <property type="entry name" value="BioF2-like_GNAT_dom"/>
</dbReference>
<dbReference type="PROSITE" id="PS51186">
    <property type="entry name" value="GNAT"/>
    <property type="match status" value="1"/>
</dbReference>